<name>A0AAV6XBM5_9LAMI</name>
<proteinExistence type="predicted"/>
<evidence type="ECO:0000313" key="1">
    <source>
        <dbReference type="EMBL" id="KAG8377372.1"/>
    </source>
</evidence>
<organism evidence="1 2">
    <name type="scientific">Buddleja alternifolia</name>
    <dbReference type="NCBI Taxonomy" id="168488"/>
    <lineage>
        <taxon>Eukaryota</taxon>
        <taxon>Viridiplantae</taxon>
        <taxon>Streptophyta</taxon>
        <taxon>Embryophyta</taxon>
        <taxon>Tracheophyta</taxon>
        <taxon>Spermatophyta</taxon>
        <taxon>Magnoliopsida</taxon>
        <taxon>eudicotyledons</taxon>
        <taxon>Gunneridae</taxon>
        <taxon>Pentapetalae</taxon>
        <taxon>asterids</taxon>
        <taxon>lamiids</taxon>
        <taxon>Lamiales</taxon>
        <taxon>Scrophulariaceae</taxon>
        <taxon>Buddlejeae</taxon>
        <taxon>Buddleja</taxon>
    </lineage>
</organism>
<gene>
    <name evidence="1" type="ORF">BUALT_Bualt08G0026200</name>
</gene>
<protein>
    <submittedName>
        <fullName evidence="1">Uncharacterized protein</fullName>
    </submittedName>
</protein>
<sequence>MSNETLFCSVGLANFNRNPSFVGQPQPDNASIRQIKEDIDAARSMTENRVHTGDVADEDCFLCIVDIISYFVYSVKLNLSSDAILFKGPILVYISELDVSLTCTPKKTQWTLVNFVDKMKSCRIKFMPSRKCAPYKDHALKIEVVQSLHIPQELSIRTVVCTCSITNLPDFVLSCQFIVEKVNPEVLIIMDPGAPEQYYNHFFVSLGPWF</sequence>
<dbReference type="AlphaFoldDB" id="A0AAV6XBM5"/>
<dbReference type="EMBL" id="WHWC01000008">
    <property type="protein sequence ID" value="KAG8377372.1"/>
    <property type="molecule type" value="Genomic_DNA"/>
</dbReference>
<accession>A0AAV6XBM5</accession>
<dbReference type="Proteomes" id="UP000826271">
    <property type="component" value="Unassembled WGS sequence"/>
</dbReference>
<reference evidence="1" key="1">
    <citation type="submission" date="2019-10" db="EMBL/GenBank/DDBJ databases">
        <authorList>
            <person name="Zhang R."/>
            <person name="Pan Y."/>
            <person name="Wang J."/>
            <person name="Ma R."/>
            <person name="Yu S."/>
        </authorList>
    </citation>
    <scope>NUCLEOTIDE SEQUENCE</scope>
    <source>
        <strain evidence="1">LA-IB0</strain>
        <tissue evidence="1">Leaf</tissue>
    </source>
</reference>
<comment type="caution">
    <text evidence="1">The sequence shown here is derived from an EMBL/GenBank/DDBJ whole genome shotgun (WGS) entry which is preliminary data.</text>
</comment>
<keyword evidence="2" id="KW-1185">Reference proteome</keyword>
<evidence type="ECO:0000313" key="2">
    <source>
        <dbReference type="Proteomes" id="UP000826271"/>
    </source>
</evidence>